<dbReference type="AlphaFoldDB" id="A0AAD5QQX7"/>
<evidence type="ECO:0000259" key="2">
    <source>
        <dbReference type="Pfam" id="PF05205"/>
    </source>
</evidence>
<dbReference type="Pfam" id="PF05205">
    <property type="entry name" value="COMPASS-Shg1"/>
    <property type="match status" value="1"/>
</dbReference>
<feature type="transmembrane region" description="Helical" evidence="1">
    <location>
        <begin position="20"/>
        <end position="39"/>
    </location>
</feature>
<proteinExistence type="predicted"/>
<feature type="domain" description="BOD1/SHG1" evidence="2">
    <location>
        <begin position="59"/>
        <end position="153"/>
    </location>
</feature>
<protein>
    <recommendedName>
        <fullName evidence="2">BOD1/SHG1 domain-containing protein</fullName>
    </recommendedName>
</protein>
<keyword evidence="1" id="KW-0812">Transmembrane</keyword>
<dbReference type="Proteomes" id="UP001196413">
    <property type="component" value="Unassembled WGS sequence"/>
</dbReference>
<dbReference type="EMBL" id="JAHQIW010002592">
    <property type="protein sequence ID" value="KAJ1355796.1"/>
    <property type="molecule type" value="Genomic_DNA"/>
</dbReference>
<name>A0AAD5QQX7_PARTN</name>
<keyword evidence="4" id="KW-1185">Reference proteome</keyword>
<comment type="caution">
    <text evidence="3">The sequence shown here is derived from an EMBL/GenBank/DDBJ whole genome shotgun (WGS) entry which is preliminary data.</text>
</comment>
<keyword evidence="1" id="KW-1133">Transmembrane helix</keyword>
<evidence type="ECO:0000256" key="1">
    <source>
        <dbReference type="SAM" id="Phobius"/>
    </source>
</evidence>
<evidence type="ECO:0000313" key="3">
    <source>
        <dbReference type="EMBL" id="KAJ1355796.1"/>
    </source>
</evidence>
<dbReference type="InterPro" id="IPR055264">
    <property type="entry name" value="BOD1/SHG1_dom"/>
</dbReference>
<gene>
    <name evidence="3" type="ORF">KIN20_013341</name>
</gene>
<sequence length="217" mass="24554">MSSVVQNFLRVRFPPDVESFAHYSTSLVLFVFSVLSYIFNPFSMSSVKNVAEIMVDIEKSVKREGTFDVVRKQAFAIVNSDGFLESLQKKVAVDIRNMVRCNPERLSKEDFRSMIRHHLRTKFVPEIAEKVNSSVDRGWLKSQLAENVKEKVEKALMMESVMEGKLSADSFDFGDFVDSWDSDDYSSSAASCERLNSCSDMSVSEITSDSTFVDVTT</sequence>
<evidence type="ECO:0000313" key="4">
    <source>
        <dbReference type="Proteomes" id="UP001196413"/>
    </source>
</evidence>
<keyword evidence="1" id="KW-0472">Membrane</keyword>
<reference evidence="3" key="1">
    <citation type="submission" date="2021-06" db="EMBL/GenBank/DDBJ databases">
        <title>Parelaphostrongylus tenuis whole genome reference sequence.</title>
        <authorList>
            <person name="Garwood T.J."/>
            <person name="Larsen P.A."/>
            <person name="Fountain-Jones N.M."/>
            <person name="Garbe J.R."/>
            <person name="Macchietto M.G."/>
            <person name="Kania S.A."/>
            <person name="Gerhold R.W."/>
            <person name="Richards J.E."/>
            <person name="Wolf T.M."/>
        </authorList>
    </citation>
    <scope>NUCLEOTIDE SEQUENCE</scope>
    <source>
        <strain evidence="3">MNPRO001-30</strain>
        <tissue evidence="3">Meninges</tissue>
    </source>
</reference>
<accession>A0AAD5QQX7</accession>
<organism evidence="3 4">
    <name type="scientific">Parelaphostrongylus tenuis</name>
    <name type="common">Meningeal worm</name>
    <dbReference type="NCBI Taxonomy" id="148309"/>
    <lineage>
        <taxon>Eukaryota</taxon>
        <taxon>Metazoa</taxon>
        <taxon>Ecdysozoa</taxon>
        <taxon>Nematoda</taxon>
        <taxon>Chromadorea</taxon>
        <taxon>Rhabditida</taxon>
        <taxon>Rhabditina</taxon>
        <taxon>Rhabditomorpha</taxon>
        <taxon>Strongyloidea</taxon>
        <taxon>Metastrongylidae</taxon>
        <taxon>Parelaphostrongylus</taxon>
    </lineage>
</organism>